<proteinExistence type="predicted"/>
<reference evidence="1" key="1">
    <citation type="journal article" date="2010" name="Science">
        <title>The genome of the Western clawed frog Xenopus tropicalis.</title>
        <authorList>
            <person name="Hellsten U."/>
            <person name="Harland R.M."/>
            <person name="Gilchrist M.J."/>
            <person name="Hendrix D."/>
            <person name="Jurka J."/>
            <person name="Kapitonov V."/>
            <person name="Ovcharenko I."/>
            <person name="Putnam N.H."/>
            <person name="Shu S."/>
            <person name="Taher L."/>
            <person name="Blitz I.L."/>
            <person name="Blumberg B."/>
            <person name="Dichmann D.S."/>
            <person name="Dubchak I."/>
            <person name="Amaya E."/>
            <person name="Detter J.C."/>
            <person name="Fletcher R."/>
            <person name="Gerhard D.S."/>
            <person name="Goodstein D."/>
            <person name="Graves T."/>
            <person name="Grigoriev I.V."/>
            <person name="Grimwood J."/>
            <person name="Kawashima T."/>
            <person name="Lindquist E."/>
            <person name="Lucas S.M."/>
            <person name="Mead P.E."/>
            <person name="Mitros T."/>
            <person name="Ogino H."/>
            <person name="Ohta Y."/>
            <person name="Poliakov A.V."/>
            <person name="Pollet N."/>
            <person name="Robert J."/>
            <person name="Salamov A."/>
            <person name="Sater A.K."/>
            <person name="Schmutz J."/>
            <person name="Terry A."/>
            <person name="Vize P.D."/>
            <person name="Warren W.C."/>
            <person name="Wells D."/>
            <person name="Wills A."/>
            <person name="Wilson R.K."/>
            <person name="Zimmerman L.B."/>
            <person name="Zorn A.M."/>
            <person name="Grainger R."/>
            <person name="Grammer T."/>
            <person name="Khokha M.K."/>
            <person name="Richardson P.M."/>
            <person name="Rokhsar D.S."/>
        </authorList>
    </citation>
    <scope>NUCLEOTIDE SEQUENCE [LARGE SCALE GENOMIC DNA]</scope>
    <source>
        <strain evidence="1">Nigerian</strain>
    </source>
</reference>
<dbReference type="RefSeq" id="XP_012809714.2">
    <property type="nucleotide sequence ID" value="XM_012954260.3"/>
</dbReference>
<evidence type="ECO:0000313" key="7">
    <source>
        <dbReference type="RefSeq" id="XP_012809715.2"/>
    </source>
</evidence>
<dbReference type="RefSeq" id="XP_031750040.1">
    <property type="nucleotide sequence ID" value="XM_031894180.1"/>
</dbReference>
<dbReference type="eggNOG" id="ENOG502QSK4">
    <property type="taxonomic scope" value="Eukaryota"/>
</dbReference>
<dbReference type="OMA" id="MPACWDG"/>
<dbReference type="PANTHER" id="PTHR15593:SF1">
    <property type="entry name" value="PHOSPHOINOSITIDE 3-KINASE REGULATORY SUBUNIT 6"/>
    <property type="match status" value="1"/>
</dbReference>
<dbReference type="Pfam" id="PF10486">
    <property type="entry name" value="PI3K_1B_p101"/>
    <property type="match status" value="2"/>
</dbReference>
<dbReference type="RefSeq" id="XP_017945557.2">
    <property type="nucleotide sequence ID" value="XM_018090068.2"/>
</dbReference>
<dbReference type="AlphaFoldDB" id="F6RLH3"/>
<dbReference type="RefSeq" id="XP_012809713.2">
    <property type="nucleotide sequence ID" value="XM_012954259.3"/>
</dbReference>
<evidence type="ECO:0000313" key="12">
    <source>
        <dbReference type="Xenbase" id="XB-GENE-989316"/>
    </source>
</evidence>
<dbReference type="GO" id="GO:0005942">
    <property type="term" value="C:phosphatidylinositol 3-kinase complex"/>
    <property type="evidence" value="ECO:0000318"/>
    <property type="project" value="GO_Central"/>
</dbReference>
<dbReference type="RefSeq" id="XP_012809711.2">
    <property type="nucleotide sequence ID" value="XM_012954257.3"/>
</dbReference>
<dbReference type="Ensembl" id="ENSXETT00000075568">
    <property type="protein sequence ID" value="ENSXETP00000072280"/>
    <property type="gene ID" value="ENSXETG00000019512"/>
</dbReference>
<reference evidence="3 4" key="3">
    <citation type="submission" date="2025-04" db="UniProtKB">
        <authorList>
            <consortium name="RefSeq"/>
        </authorList>
    </citation>
    <scope>IDENTIFICATION</scope>
    <source>
        <strain evidence="3 4">Nigerian</strain>
        <tissue evidence="3 4">Liver and blood</tissue>
    </source>
</reference>
<dbReference type="InterPro" id="IPR019522">
    <property type="entry name" value="PIK3R5/6"/>
</dbReference>
<evidence type="ECO:0000313" key="4">
    <source>
        <dbReference type="RefSeq" id="XP_012809712.2"/>
    </source>
</evidence>
<dbReference type="Xenbase" id="XB-GENE-989316">
    <property type="gene designation" value="pik3r6"/>
</dbReference>
<dbReference type="RefSeq" id="XP_031750041.1">
    <property type="nucleotide sequence ID" value="XM_031894181.1"/>
</dbReference>
<dbReference type="GO" id="GO:0005944">
    <property type="term" value="C:phosphatidylinositol 3-kinase complex, class IB"/>
    <property type="evidence" value="ECO:0007669"/>
    <property type="project" value="InterPro"/>
</dbReference>
<dbReference type="OrthoDB" id="8781591at2759"/>
<accession>A0A6I8QHD9</accession>
<evidence type="ECO:0000313" key="9">
    <source>
        <dbReference type="RefSeq" id="XP_017945557.2"/>
    </source>
</evidence>
<dbReference type="GO" id="GO:0042269">
    <property type="term" value="P:regulation of natural killer cell mediated cytotoxicity"/>
    <property type="evidence" value="ECO:0000318"/>
    <property type="project" value="GO_Central"/>
</dbReference>
<organism evidence="1">
    <name type="scientific">Xenopus tropicalis</name>
    <name type="common">Western clawed frog</name>
    <name type="synonym">Silurana tropicalis</name>
    <dbReference type="NCBI Taxonomy" id="8364"/>
    <lineage>
        <taxon>Eukaryota</taxon>
        <taxon>Metazoa</taxon>
        <taxon>Chordata</taxon>
        <taxon>Craniata</taxon>
        <taxon>Vertebrata</taxon>
        <taxon>Euteleostomi</taxon>
        <taxon>Amphibia</taxon>
        <taxon>Batrachia</taxon>
        <taxon>Anura</taxon>
        <taxon>Pipoidea</taxon>
        <taxon>Pipidae</taxon>
        <taxon>Xenopodinae</taxon>
        <taxon>Xenopus</taxon>
        <taxon>Silurana</taxon>
    </lineage>
</organism>
<keyword evidence="2" id="KW-1185">Reference proteome</keyword>
<dbReference type="Ensembl" id="ENSXETT00000042238">
    <property type="protein sequence ID" value="ENSXETP00000042238"/>
    <property type="gene ID" value="ENSXETG00000019512"/>
</dbReference>
<evidence type="ECO:0000313" key="11">
    <source>
        <dbReference type="RefSeq" id="XP_031750041.1"/>
    </source>
</evidence>
<dbReference type="Proteomes" id="UP000008143">
    <property type="component" value="Chromosome 10"/>
</dbReference>
<sequence length="739" mass="83712">MEHSEAEVDMIHQKVRAILRGLDGQHPALQSDHGMLRWTLHKSLDRNPASGSVIVGILIKELEKAERSDTLHYIIPLLHTLMYTITKAAYISDELYERVYVFCKKILTLPKPYCTIALDYANRLKAEKKVPGFSYQKLVTTEQNLRRDALQQQQDKVLLFLDPNIISEAVCNTLLRETQASQISQTPVKCMSYVITNSFQAALGQDCNVRLLQQVLQDLPPEEVELWFQEVLSAVEHSARENGIGRQKHSQRLREIYGKMVGTSEEEAPVSKLQVIPCPSPDIRVHLWTNEDQLWKELVLITKETQNTDIEAESFRIPELPMDGEGTEQNRISVWSNDSGIERDLPGVEEKESAKLQRKPCIKKKGPDLDSAVLLQNLTKAPKGSRVGTLQRLSGQSTEVPAEPEKLPTARIIILGDDRALGKLAKAYYSYRKREARRPHRTLKAHLQFYCIPVRGESTDTSPDKDDPPIMNEVCEISTYLGRVDPWYEGNINTLRDMIPKLSLMPPWPTSDATSDPFILDVTSYYLRFGIQPVYFQIYSIKIFFRDTSLEPGEDVFLTELKVELQDCPISKVSTLPRKKAVTDSRGGIQIHYTKALASNREKEGSLVLRTSGAVIKTIPRNEAKDLVCLNVYTDELTRSSQFGTRHAPGNMSVLRACSVQMRSLEIRTLTLQLDKDSRRVYTNVARFEVSPCQEPGYSLQKLRTQRAHGDPNEEGGLSRYMTKSLLLPINTFAGIIHG</sequence>
<evidence type="ECO:0000313" key="1">
    <source>
        <dbReference type="Ensembl" id="ENSXETP00000042238"/>
    </source>
</evidence>
<dbReference type="RefSeq" id="XP_012809715.2">
    <property type="nucleotide sequence ID" value="XM_012954261.3"/>
</dbReference>
<reference evidence="1" key="2">
    <citation type="submission" date="2011-06" db="UniProtKB">
        <authorList>
            <consortium name="Ensembl"/>
        </authorList>
    </citation>
    <scope>IDENTIFICATION</scope>
</reference>
<evidence type="ECO:0000313" key="10">
    <source>
        <dbReference type="RefSeq" id="XP_031750040.1"/>
    </source>
</evidence>
<dbReference type="RefSeq" id="XP_012809712.2">
    <property type="nucleotide sequence ID" value="XM_012954258.3"/>
</dbReference>
<evidence type="ECO:0000313" key="2">
    <source>
        <dbReference type="Proteomes" id="UP000008143"/>
    </source>
</evidence>
<dbReference type="GO" id="GO:0007186">
    <property type="term" value="P:G protein-coupled receptor signaling pathway"/>
    <property type="evidence" value="ECO:0000318"/>
    <property type="project" value="GO_Central"/>
</dbReference>
<dbReference type="GO" id="GO:0046935">
    <property type="term" value="F:1-phosphatidylinositol-3-kinase regulator activity"/>
    <property type="evidence" value="ECO:0000318"/>
    <property type="project" value="GO_Central"/>
</dbReference>
<dbReference type="Ensembl" id="ENSXETT00000094383">
    <property type="protein sequence ID" value="ENSXETP00000071908"/>
    <property type="gene ID" value="ENSXETG00000019512"/>
</dbReference>
<dbReference type="AGR" id="Xenbase:XB-GENE-989316"/>
<protein>
    <submittedName>
        <fullName evidence="3 4">Phosphoinositide 3-kinase regulatory subunit 6 isoform X1</fullName>
    </submittedName>
    <submittedName>
        <fullName evidence="1">Phosphoinositide-3-kinase regulatory subunit 6</fullName>
    </submittedName>
</protein>
<accession>A0A6I8QU63</accession>
<dbReference type="RefSeq" id="XP_012809716.2">
    <property type="nucleotide sequence ID" value="XM_012954262.3"/>
</dbReference>
<gene>
    <name evidence="1 3 4 5 6 7 8 9 10 11 12" type="primary">pik3r6</name>
</gene>
<name>F6RLH3_XENTR</name>
<dbReference type="Bgee" id="ENSXETG00000019512">
    <property type="expression patterns" value="Expressed in skeletal muscle tissue and 13 other cell types or tissues"/>
</dbReference>
<accession>F6RLH3</accession>
<dbReference type="Reactome" id="R-XTR-392451">
    <property type="pathway name" value="G beta:gamma signalling through PI3Kgamma"/>
</dbReference>
<evidence type="ECO:0000313" key="8">
    <source>
        <dbReference type="RefSeq" id="XP_012809716.2"/>
    </source>
</evidence>
<dbReference type="GeneTree" id="ENSGT00530000063753"/>
<evidence type="ECO:0000313" key="6">
    <source>
        <dbReference type="RefSeq" id="XP_012809714.2"/>
    </source>
</evidence>
<dbReference type="GeneID" id="780316"/>
<dbReference type="PANTHER" id="PTHR15593">
    <property type="entry name" value="PHOSPHATIDYLINOSITOL 3-KINASE REGULATORY SUBUNIT"/>
    <property type="match status" value="1"/>
</dbReference>
<dbReference type="CTD" id="146850"/>
<evidence type="ECO:0000313" key="5">
    <source>
        <dbReference type="RefSeq" id="XP_012809713.2"/>
    </source>
</evidence>
<evidence type="ECO:0000313" key="3">
    <source>
        <dbReference type="RefSeq" id="XP_012809711.2"/>
    </source>
</evidence>